<evidence type="ECO:0000313" key="2">
    <source>
        <dbReference type="Proteomes" id="UP001239111"/>
    </source>
</evidence>
<evidence type="ECO:0000313" key="1">
    <source>
        <dbReference type="EMBL" id="KAJ8668974.1"/>
    </source>
</evidence>
<comment type="caution">
    <text evidence="1">The sequence shown here is derived from an EMBL/GenBank/DDBJ whole genome shotgun (WGS) entry which is preliminary data.</text>
</comment>
<protein>
    <submittedName>
        <fullName evidence="1">Uncharacterized protein</fullName>
    </submittedName>
</protein>
<gene>
    <name evidence="1" type="ORF">QAD02_000233</name>
</gene>
<accession>A0ACC2NF65</accession>
<dbReference type="EMBL" id="CM056743">
    <property type="protein sequence ID" value="KAJ8668974.1"/>
    <property type="molecule type" value="Genomic_DNA"/>
</dbReference>
<sequence>MLPRLRNLGCISRNRAFDEHQLAQKHHRKKWPSINRFTSTSSNPSESQEPAYLKNPGKKPLLEMTIGSILERAADHWPNRECLISIAQSQRMTYSELLQRADKLAAGLIKLGLQKGDRIGIWGPNRIEWLVSYMAGSRAGLIVAGINPYYRPDEFDYCIEKIGAKAVLAPDSYRDQNYAQMLVRAKEKLECLEHAIIWSEHHVQRTRRLTDVEALPSKKDIEAIKAEQLEISPYSGCNIQFTSGTTGRPKATLLAHRSLVNNSRQAVTRLDTAGRKICLNVPYFHAFGMIHGVSGPLHVGSTVVLESMTFNPVKSIEAIVGEKCEVTFGTPTMWTNMIDVQTRSGVRIDTLYNGSLGGSPATPNLFRRIRESLRMDRIKSIYGLTETTAVCNQSLPDESHELTETTVGYISDDVELKVVDENGKIVPFGTPGELLVRGYNTMIGYWNDEESTKKSFTEDKWLKTGDQYVLRKDGYGSIVGRIKDMLIRGGENIFPKEIEDFLETHPSIVEAHAFGVHDDVYGEEICACIRLKPDTKLKKDDLVEFAKGRIAKFKIPRYVEFCEEFPKTTSGKIQKFKLREELEGRGVVPKKPKD</sequence>
<organism evidence="1 2">
    <name type="scientific">Eretmocerus hayati</name>
    <dbReference type="NCBI Taxonomy" id="131215"/>
    <lineage>
        <taxon>Eukaryota</taxon>
        <taxon>Metazoa</taxon>
        <taxon>Ecdysozoa</taxon>
        <taxon>Arthropoda</taxon>
        <taxon>Hexapoda</taxon>
        <taxon>Insecta</taxon>
        <taxon>Pterygota</taxon>
        <taxon>Neoptera</taxon>
        <taxon>Endopterygota</taxon>
        <taxon>Hymenoptera</taxon>
        <taxon>Apocrita</taxon>
        <taxon>Proctotrupomorpha</taxon>
        <taxon>Chalcidoidea</taxon>
        <taxon>Aphelinidae</taxon>
        <taxon>Aphelininae</taxon>
        <taxon>Eretmocerus</taxon>
    </lineage>
</organism>
<proteinExistence type="predicted"/>
<name>A0ACC2NF65_9HYME</name>
<dbReference type="Proteomes" id="UP001239111">
    <property type="component" value="Chromosome 3"/>
</dbReference>
<keyword evidence="2" id="KW-1185">Reference proteome</keyword>
<reference evidence="1" key="1">
    <citation type="submission" date="2023-04" db="EMBL/GenBank/DDBJ databases">
        <title>A chromosome-level genome assembly of the parasitoid wasp Eretmocerus hayati.</title>
        <authorList>
            <person name="Zhong Y."/>
            <person name="Liu S."/>
            <person name="Liu Y."/>
        </authorList>
    </citation>
    <scope>NUCLEOTIDE SEQUENCE</scope>
    <source>
        <strain evidence="1">ZJU_SS_LIU_2023</strain>
    </source>
</reference>